<gene>
    <name evidence="9" type="ORF">CAMP_LOCUS14110</name>
</gene>
<dbReference type="PROSITE" id="PS51406">
    <property type="entry name" value="FIBRINOGEN_C_2"/>
    <property type="match status" value="1"/>
</dbReference>
<dbReference type="PROSITE" id="PS01187">
    <property type="entry name" value="EGF_CA"/>
    <property type="match status" value="1"/>
</dbReference>
<accession>A0A9P1ISU7</accession>
<dbReference type="Gene3D" id="3.90.215.10">
    <property type="entry name" value="Gamma Fibrinogen, chain A, domain 1"/>
    <property type="match status" value="1"/>
</dbReference>
<dbReference type="Pfam" id="PF00008">
    <property type="entry name" value="EGF"/>
    <property type="match status" value="1"/>
</dbReference>
<evidence type="ECO:0000259" key="6">
    <source>
        <dbReference type="PROSITE" id="PS50026"/>
    </source>
</evidence>
<keyword evidence="2" id="KW-0646">Protease inhibitor</keyword>
<dbReference type="Pfam" id="PF01826">
    <property type="entry name" value="TIL"/>
    <property type="match status" value="1"/>
</dbReference>
<dbReference type="InterPro" id="IPR052749">
    <property type="entry name" value="Alpha-tectorin"/>
</dbReference>
<dbReference type="InterPro" id="IPR014716">
    <property type="entry name" value="Fibrinogen_a/b/g_C_1"/>
</dbReference>
<dbReference type="PANTHER" id="PTHR46160:SF9">
    <property type="entry name" value="PROTEIN PRY2-RELATED"/>
    <property type="match status" value="1"/>
</dbReference>
<feature type="domain" description="EGF-like" evidence="6">
    <location>
        <begin position="577"/>
        <end position="616"/>
    </location>
</feature>
<dbReference type="SUPFAM" id="SSF57567">
    <property type="entry name" value="Serine protease inhibitors"/>
    <property type="match status" value="1"/>
</dbReference>
<dbReference type="CDD" id="cd00054">
    <property type="entry name" value="EGF_CA"/>
    <property type="match status" value="1"/>
</dbReference>
<dbReference type="PROSITE" id="PS00010">
    <property type="entry name" value="ASX_HYDROXYL"/>
    <property type="match status" value="2"/>
</dbReference>
<dbReference type="InterPro" id="IPR018097">
    <property type="entry name" value="EGF_Ca-bd_CS"/>
</dbReference>
<keyword evidence="2" id="KW-0722">Serine protease inhibitor</keyword>
<dbReference type="InterPro" id="IPR001881">
    <property type="entry name" value="EGF-like_Ca-bd_dom"/>
</dbReference>
<dbReference type="CDD" id="cd19941">
    <property type="entry name" value="TIL"/>
    <property type="match status" value="1"/>
</dbReference>
<evidence type="ECO:0000256" key="5">
    <source>
        <dbReference type="SAM" id="SignalP"/>
    </source>
</evidence>
<dbReference type="Proteomes" id="UP001152747">
    <property type="component" value="Unassembled WGS sequence"/>
</dbReference>
<dbReference type="Gene3D" id="2.10.25.10">
    <property type="entry name" value="Laminin"/>
    <property type="match status" value="4"/>
</dbReference>
<feature type="domain" description="EGF-like" evidence="6">
    <location>
        <begin position="144"/>
        <end position="184"/>
    </location>
</feature>
<dbReference type="EMBL" id="CANHGI010000005">
    <property type="protein sequence ID" value="CAI5451473.1"/>
    <property type="molecule type" value="Genomic_DNA"/>
</dbReference>
<name>A0A9P1ISU7_9PELO</name>
<feature type="domain" description="EGF-like" evidence="6">
    <location>
        <begin position="617"/>
        <end position="654"/>
    </location>
</feature>
<dbReference type="PROSITE" id="PS50026">
    <property type="entry name" value="EGF_3"/>
    <property type="match status" value="4"/>
</dbReference>
<dbReference type="InterPro" id="IPR000152">
    <property type="entry name" value="EGF-type_Asp/Asn_hydroxyl_site"/>
</dbReference>
<dbReference type="InterPro" id="IPR002181">
    <property type="entry name" value="Fibrinogen_a/b/g_C_dom"/>
</dbReference>
<feature type="disulfide bond" evidence="4">
    <location>
        <begin position="133"/>
        <end position="142"/>
    </location>
</feature>
<feature type="domain" description="Fibrinogen C-terminal" evidence="8">
    <location>
        <begin position="653"/>
        <end position="874"/>
    </location>
</feature>
<feature type="domain" description="VWFD" evidence="7">
    <location>
        <begin position="188"/>
        <end position="387"/>
    </location>
</feature>
<comment type="caution">
    <text evidence="4">Lacks conserved residue(s) required for the propagation of feature annotation.</text>
</comment>
<comment type="caution">
    <text evidence="9">The sequence shown here is derived from an EMBL/GenBank/DDBJ whole genome shotgun (WGS) entry which is preliminary data.</text>
</comment>
<reference evidence="9" key="1">
    <citation type="submission" date="2022-11" db="EMBL/GenBank/DDBJ databases">
        <authorList>
            <person name="Kikuchi T."/>
        </authorList>
    </citation>
    <scope>NUCLEOTIDE SEQUENCE</scope>
    <source>
        <strain evidence="9">PS1010</strain>
    </source>
</reference>
<dbReference type="InterPro" id="IPR000742">
    <property type="entry name" value="EGF"/>
</dbReference>
<keyword evidence="1 5" id="KW-0732">Signal</keyword>
<keyword evidence="3 4" id="KW-1015">Disulfide bond</keyword>
<dbReference type="PROSITE" id="PS01186">
    <property type="entry name" value="EGF_2"/>
    <property type="match status" value="2"/>
</dbReference>
<feature type="signal peptide" evidence="5">
    <location>
        <begin position="1"/>
        <end position="29"/>
    </location>
</feature>
<evidence type="ECO:0000313" key="9">
    <source>
        <dbReference type="EMBL" id="CAI5451473.1"/>
    </source>
</evidence>
<proteinExistence type="predicted"/>
<dbReference type="SMART" id="SM00216">
    <property type="entry name" value="VWD"/>
    <property type="match status" value="1"/>
</dbReference>
<protein>
    <submittedName>
        <fullName evidence="9">Uncharacterized protein</fullName>
    </submittedName>
</protein>
<evidence type="ECO:0000256" key="2">
    <source>
        <dbReference type="ARBA" id="ARBA00022900"/>
    </source>
</evidence>
<evidence type="ECO:0000256" key="1">
    <source>
        <dbReference type="ARBA" id="ARBA00022729"/>
    </source>
</evidence>
<dbReference type="GO" id="GO:0004867">
    <property type="term" value="F:serine-type endopeptidase inhibitor activity"/>
    <property type="evidence" value="ECO:0007669"/>
    <property type="project" value="UniProtKB-KW"/>
</dbReference>
<keyword evidence="4" id="KW-0245">EGF-like domain</keyword>
<dbReference type="InterPro" id="IPR036056">
    <property type="entry name" value="Fibrinogen-like_C"/>
</dbReference>
<organism evidence="9 10">
    <name type="scientific">Caenorhabditis angaria</name>
    <dbReference type="NCBI Taxonomy" id="860376"/>
    <lineage>
        <taxon>Eukaryota</taxon>
        <taxon>Metazoa</taxon>
        <taxon>Ecdysozoa</taxon>
        <taxon>Nematoda</taxon>
        <taxon>Chromadorea</taxon>
        <taxon>Rhabditida</taxon>
        <taxon>Rhabditina</taxon>
        <taxon>Rhabditomorpha</taxon>
        <taxon>Rhabditoidea</taxon>
        <taxon>Rhabditidae</taxon>
        <taxon>Peloderinae</taxon>
        <taxon>Caenorhabditis</taxon>
    </lineage>
</organism>
<dbReference type="InterPro" id="IPR036084">
    <property type="entry name" value="Ser_inhib-like_sf"/>
</dbReference>
<dbReference type="SUPFAM" id="SSF56496">
    <property type="entry name" value="Fibrinogen C-terminal domain-like"/>
    <property type="match status" value="1"/>
</dbReference>
<dbReference type="SMART" id="SM00186">
    <property type="entry name" value="FBG"/>
    <property type="match status" value="1"/>
</dbReference>
<dbReference type="PROSITE" id="PS00022">
    <property type="entry name" value="EGF_1"/>
    <property type="match status" value="2"/>
</dbReference>
<evidence type="ECO:0000259" key="7">
    <source>
        <dbReference type="PROSITE" id="PS51233"/>
    </source>
</evidence>
<dbReference type="PROSITE" id="PS51233">
    <property type="entry name" value="VWFD"/>
    <property type="match status" value="1"/>
</dbReference>
<evidence type="ECO:0000256" key="3">
    <source>
        <dbReference type="ARBA" id="ARBA00023157"/>
    </source>
</evidence>
<evidence type="ECO:0000259" key="8">
    <source>
        <dbReference type="PROSITE" id="PS51406"/>
    </source>
</evidence>
<dbReference type="AlphaFoldDB" id="A0A9P1ISU7"/>
<keyword evidence="10" id="KW-1185">Reference proteome</keyword>
<dbReference type="GO" id="GO:0005509">
    <property type="term" value="F:calcium ion binding"/>
    <property type="evidence" value="ECO:0007669"/>
    <property type="project" value="InterPro"/>
</dbReference>
<dbReference type="Pfam" id="PF00147">
    <property type="entry name" value="Fibrinogen_C"/>
    <property type="match status" value="1"/>
</dbReference>
<dbReference type="InterPro" id="IPR002919">
    <property type="entry name" value="TIL_dom"/>
</dbReference>
<dbReference type="SMART" id="SM00179">
    <property type="entry name" value="EGF_CA"/>
    <property type="match status" value="1"/>
</dbReference>
<feature type="disulfide bond" evidence="4">
    <location>
        <begin position="644"/>
        <end position="653"/>
    </location>
</feature>
<evidence type="ECO:0000313" key="10">
    <source>
        <dbReference type="Proteomes" id="UP001152747"/>
    </source>
</evidence>
<dbReference type="InterPro" id="IPR001846">
    <property type="entry name" value="VWF_type-D"/>
</dbReference>
<dbReference type="SMART" id="SM00181">
    <property type="entry name" value="EGF"/>
    <property type="match status" value="4"/>
</dbReference>
<evidence type="ECO:0000256" key="4">
    <source>
        <dbReference type="PROSITE-ProRule" id="PRU00076"/>
    </source>
</evidence>
<dbReference type="PANTHER" id="PTHR46160">
    <property type="entry name" value="ALPHA-TECTORIN-RELATED"/>
    <property type="match status" value="1"/>
</dbReference>
<feature type="chain" id="PRO_5040365612" evidence="5">
    <location>
        <begin position="30"/>
        <end position="913"/>
    </location>
</feature>
<dbReference type="OrthoDB" id="5874307at2759"/>
<dbReference type="Pfam" id="PF00094">
    <property type="entry name" value="VWD"/>
    <property type="match status" value="1"/>
</dbReference>
<feature type="domain" description="EGF-like" evidence="6">
    <location>
        <begin position="104"/>
        <end position="143"/>
    </location>
</feature>
<dbReference type="SUPFAM" id="SSF57196">
    <property type="entry name" value="EGF/Laminin"/>
    <property type="match status" value="2"/>
</dbReference>
<sequence>MTFLIGKTRSKELIFLVVLLVISIDVSQTQCYGQKCKEGTRQYLEDTEQCHGMECESKESLLKMISEMQKDKHEQYMAPALKKPLATSQMFVSSVSATVNYTCSICNNPVLCLNGGTCVADPSYPWRYYHCICPDNTSGQNCQNIIQCKANTCGDNAICYVANHQLNCICKPGYTAKRNGRDCDLKVQRACMNGDPHYETFDNLRFDYQGTCPYVFSQPCSQLPSPFKWYSVRAKNELPGKGYHISQVSEVEVDFDQLTIHVDGRSKTVLVNGVQVLVPWYYPTKSNWTVRVRYSGSTFTLQNDQGVTVTFSTYNSLCVEVPDVPAFQNATTLCGLAGNIDGKWSDDVVNKNGSVLPISSSRQPTNKNRQDFMATEDTWITDNFLVLRPNQEICVNGQTIDNNTDCDVTTVSAYCYPIQQAELGLGPFGGCQGLGNDTLENFYYNCIYDVCRNSKYKCTALSNFFQYCQLNLPTTSQNPNWRAQVDCQLACQPNSHYSLCTSACPSTCAEPYPENCYEPCSDGCECDPGYVIDNTVTRVQSCIRIDQCGCVDENGNAHTANVPWLTNNCTIYHVCQNGSMYSDYRPCSSDGYCADIGYGYSCECQKGYRGDGYTCNDINECVETPGICGHGTCQNLPGTYQCICDNFYTGSNCNTFKPQRDCADLYVYWGIRESGQYEILPPFPTPNLPAFAPLKVQCDMSNGGGYTLVSSDIAGLNINKTYQQYVDGFGDSSTQNLFIGLEYLYQSTQYVPQTLRLELFRCPGNNRPAKNTECIYPSFQILNATTQYSVVIPKPCSGSEAGDNYYEDGWARWDLNGVGPKFSTWDLESSTKSSQKITVNDAVYSSCSEANLRTGWWYVEDQLCGAANLNGVRYDCANIPIETERYLRWAQGTLGQSWMYLRPASYPNLSINV</sequence>